<dbReference type="Proteomes" id="UP001152797">
    <property type="component" value="Unassembled WGS sequence"/>
</dbReference>
<comment type="subcellular location">
    <subcellularLocation>
        <location evidence="2">Golgi apparatus membrane</location>
        <topology evidence="2">Single-pass type II membrane protein</topology>
    </subcellularLocation>
</comment>
<keyword evidence="21" id="KW-1185">Reference proteome</keyword>
<proteinExistence type="inferred from homology"/>
<dbReference type="Gene3D" id="3.90.550.10">
    <property type="entry name" value="Spore Coat Polysaccharide Biosynthesis Protein SpsA, Chain A"/>
    <property type="match status" value="1"/>
</dbReference>
<evidence type="ECO:0000313" key="19">
    <source>
        <dbReference type="EMBL" id="CAI3988763.1"/>
    </source>
</evidence>
<dbReference type="GO" id="GO:0000139">
    <property type="term" value="C:Golgi membrane"/>
    <property type="evidence" value="ECO:0007669"/>
    <property type="project" value="UniProtKB-SubCell"/>
</dbReference>
<dbReference type="FunFam" id="3.90.550.10:FF:000252">
    <property type="entry name" value="Protein O-linked-mannose beta-1,2-N-acetylglucosaminyltransferase 1"/>
    <property type="match status" value="1"/>
</dbReference>
<sequence>MPTRSHGKKRIDKPAAKQPRKKDATVKQDGAPKRKASLPANRLQLAACAAATFGAAGAYWVWAALLPSKVDLRPKPTLVVPRDVGMQAAPSFTLASSVPGCTIERGYANRHIVGPERFGISSPKECMKFCRESSCNCWSWKDDGFCRTGTAQTCNYIASEDDDRWMYGSCTMEKSVPPPARPTVVPLVPAQPAAAAAPELPFNPSLLRTSAPVALTTQGKGGNTEAVKGTSQVSTAAPAPLLAATQRVETSEKPQLQATGASKEDLLKAPKSNATVCPVLMITHQRAEYLKRALGSLFRYRTKPQTYPIIASQDGEDAEVKAVLQKYQATGALQFLHFTPKAFLPTGYKRLSAHYGWALGQVFDVLGYRQVVILEEDLEIAVDFFSYFEATLPLLQSDPKLFCVSAWNDNGRPDLVQNATAIYRSDFFPGLGWMLLSSFWNEVKGKWPNEYWDDFLRRSDIRLERHCLRPEVSRTHTFGEKGVSHGQYYKQHLASNMLNDKVVDWVSMNLSHVATASAFDLFLSQQVKTAKLIRLEELKGNQVDSPIAVQYADKEWKKVAQHFGLMEDQKAGVRRGSYRGVLPFAWNGQATYLVRDWPLN</sequence>
<evidence type="ECO:0000313" key="21">
    <source>
        <dbReference type="Proteomes" id="UP001152797"/>
    </source>
</evidence>
<keyword evidence="11" id="KW-0333">Golgi apparatus</keyword>
<keyword evidence="10 18" id="KW-1133">Transmembrane helix</keyword>
<dbReference type="EMBL" id="CAMXCT030001300">
    <property type="protein sequence ID" value="CAL4776075.1"/>
    <property type="molecule type" value="Genomic_DNA"/>
</dbReference>
<keyword evidence="9" id="KW-0735">Signal-anchor</keyword>
<dbReference type="InterPro" id="IPR052261">
    <property type="entry name" value="Glycosyltransferase_13"/>
</dbReference>
<dbReference type="Gene3D" id="3.10.180.20">
    <property type="entry name" value="N-Acetylglucosaminyltransferase I, Domain 2"/>
    <property type="match status" value="1"/>
</dbReference>
<evidence type="ECO:0000256" key="15">
    <source>
        <dbReference type="ARBA" id="ARBA00041712"/>
    </source>
</evidence>
<dbReference type="InterPro" id="IPR029044">
    <property type="entry name" value="Nucleotide-diphossugar_trans"/>
</dbReference>
<comment type="cofactor">
    <cofactor evidence="1">
        <name>Mn(2+)</name>
        <dbReference type="ChEBI" id="CHEBI:29035"/>
    </cofactor>
</comment>
<reference evidence="20" key="2">
    <citation type="submission" date="2024-04" db="EMBL/GenBank/DDBJ databases">
        <authorList>
            <person name="Chen Y."/>
            <person name="Shah S."/>
            <person name="Dougan E. K."/>
            <person name="Thang M."/>
            <person name="Chan C."/>
        </authorList>
    </citation>
    <scope>NUCLEOTIDE SEQUENCE [LARGE SCALE GENOMIC DNA]</scope>
</reference>
<evidence type="ECO:0000256" key="9">
    <source>
        <dbReference type="ARBA" id="ARBA00022968"/>
    </source>
</evidence>
<dbReference type="OrthoDB" id="440755at2759"/>
<evidence type="ECO:0000256" key="2">
    <source>
        <dbReference type="ARBA" id="ARBA00004323"/>
    </source>
</evidence>
<protein>
    <recommendedName>
        <fullName evidence="14">alpha-1,3-mannosyl-glycoprotein 2-beta-N-acetylglucosaminyltransferase</fullName>
        <ecNumber evidence="14">2.4.1.101</ecNumber>
    </recommendedName>
    <alternativeName>
        <fullName evidence="15">N-glycosyl-oligosaccharide-glycoprotein N-acetylglucosaminyltransferase I</fullName>
    </alternativeName>
</protein>
<evidence type="ECO:0000256" key="16">
    <source>
        <dbReference type="ARBA" id="ARBA00049421"/>
    </source>
</evidence>
<evidence type="ECO:0000256" key="5">
    <source>
        <dbReference type="ARBA" id="ARBA00022676"/>
    </source>
</evidence>
<dbReference type="PANTHER" id="PTHR10468">
    <property type="entry name" value="PROTEIN O-LINKED-MANNOSE BETA-1,2-N-ACETYLGLUCOSAMINYLTRANSFERASE 1/ALPHA-1,3-MANNOSYL-GLYCOPROTEIN 2-BETA-N-ACETYLGLUCOSAMINYLTRANSFERASE"/>
    <property type="match status" value="1"/>
</dbReference>
<feature type="compositionally biased region" description="Basic residues" evidence="17">
    <location>
        <begin position="1"/>
        <end position="11"/>
    </location>
</feature>
<dbReference type="Pfam" id="PF03071">
    <property type="entry name" value="GNT-I"/>
    <property type="match status" value="1"/>
</dbReference>
<evidence type="ECO:0000256" key="4">
    <source>
        <dbReference type="ARBA" id="ARBA00006492"/>
    </source>
</evidence>
<keyword evidence="13" id="KW-0464">Manganese</keyword>
<dbReference type="GO" id="GO:0046872">
    <property type="term" value="F:metal ion binding"/>
    <property type="evidence" value="ECO:0007669"/>
    <property type="project" value="UniProtKB-KW"/>
</dbReference>
<evidence type="ECO:0000256" key="8">
    <source>
        <dbReference type="ARBA" id="ARBA00022723"/>
    </source>
</evidence>
<reference evidence="19" key="1">
    <citation type="submission" date="2022-10" db="EMBL/GenBank/DDBJ databases">
        <authorList>
            <person name="Chen Y."/>
            <person name="Dougan E. K."/>
            <person name="Chan C."/>
            <person name="Rhodes N."/>
            <person name="Thang M."/>
        </authorList>
    </citation>
    <scope>NUCLEOTIDE SEQUENCE</scope>
</reference>
<keyword evidence="6" id="KW-0808">Transferase</keyword>
<comment type="caution">
    <text evidence="19">The sequence shown here is derived from an EMBL/GenBank/DDBJ whole genome shotgun (WGS) entry which is preliminary data.</text>
</comment>
<keyword evidence="12 18" id="KW-0472">Membrane</keyword>
<dbReference type="GO" id="GO:0003827">
    <property type="term" value="F:alpha-1,3-mannosylglycoprotein 2-beta-N-acetylglucosaminyltransferase activity"/>
    <property type="evidence" value="ECO:0007669"/>
    <property type="project" value="UniProtKB-EC"/>
</dbReference>
<dbReference type="SUPFAM" id="SSF53448">
    <property type="entry name" value="Nucleotide-diphospho-sugar transferases"/>
    <property type="match status" value="1"/>
</dbReference>
<organism evidence="19">
    <name type="scientific">Cladocopium goreaui</name>
    <dbReference type="NCBI Taxonomy" id="2562237"/>
    <lineage>
        <taxon>Eukaryota</taxon>
        <taxon>Sar</taxon>
        <taxon>Alveolata</taxon>
        <taxon>Dinophyceae</taxon>
        <taxon>Suessiales</taxon>
        <taxon>Symbiodiniaceae</taxon>
        <taxon>Cladocopium</taxon>
    </lineage>
</organism>
<feature type="region of interest" description="Disordered" evidence="17">
    <location>
        <begin position="1"/>
        <end position="36"/>
    </location>
</feature>
<dbReference type="PANTHER" id="PTHR10468:SF0">
    <property type="entry name" value="ALPHA-1,3-MANNOSYL-GLYCOPROTEIN 2-BETA-N-ACETYLGLUCOSAMINYLTRANSFERASE"/>
    <property type="match status" value="1"/>
</dbReference>
<evidence type="ECO:0000256" key="10">
    <source>
        <dbReference type="ARBA" id="ARBA00022989"/>
    </source>
</evidence>
<dbReference type="EMBL" id="CAMXCT010001300">
    <property type="protein sequence ID" value="CAI3988763.1"/>
    <property type="molecule type" value="Genomic_DNA"/>
</dbReference>
<evidence type="ECO:0000256" key="7">
    <source>
        <dbReference type="ARBA" id="ARBA00022692"/>
    </source>
</evidence>
<name>A0A9P1CDM7_9DINO</name>
<evidence type="ECO:0000256" key="1">
    <source>
        <dbReference type="ARBA" id="ARBA00001936"/>
    </source>
</evidence>
<keyword evidence="7 18" id="KW-0812">Transmembrane</keyword>
<evidence type="ECO:0000256" key="11">
    <source>
        <dbReference type="ARBA" id="ARBA00023034"/>
    </source>
</evidence>
<evidence type="ECO:0000256" key="14">
    <source>
        <dbReference type="ARBA" id="ARBA00038949"/>
    </source>
</evidence>
<evidence type="ECO:0000256" key="12">
    <source>
        <dbReference type="ARBA" id="ARBA00023136"/>
    </source>
</evidence>
<evidence type="ECO:0000256" key="17">
    <source>
        <dbReference type="SAM" id="MobiDB-lite"/>
    </source>
</evidence>
<evidence type="ECO:0000313" key="20">
    <source>
        <dbReference type="EMBL" id="CAL1142138.1"/>
    </source>
</evidence>
<dbReference type="AlphaFoldDB" id="A0A9P1CDM7"/>
<dbReference type="EC" id="2.4.1.101" evidence="14"/>
<keyword evidence="5" id="KW-0328">Glycosyltransferase</keyword>
<feature type="compositionally biased region" description="Basic and acidic residues" evidence="17">
    <location>
        <begin position="21"/>
        <end position="32"/>
    </location>
</feature>
<dbReference type="EMBL" id="CAMXCT020001300">
    <property type="protein sequence ID" value="CAL1142138.1"/>
    <property type="molecule type" value="Genomic_DNA"/>
</dbReference>
<evidence type="ECO:0000256" key="13">
    <source>
        <dbReference type="ARBA" id="ARBA00023211"/>
    </source>
</evidence>
<comment type="pathway">
    <text evidence="3">Protein modification; protein glycosylation.</text>
</comment>
<gene>
    <name evidence="19" type="ORF">C1SCF055_LOCUS15888</name>
</gene>
<evidence type="ECO:0000256" key="18">
    <source>
        <dbReference type="SAM" id="Phobius"/>
    </source>
</evidence>
<evidence type="ECO:0000256" key="6">
    <source>
        <dbReference type="ARBA" id="ARBA00022679"/>
    </source>
</evidence>
<feature type="transmembrane region" description="Helical" evidence="18">
    <location>
        <begin position="43"/>
        <end position="62"/>
    </location>
</feature>
<comment type="similarity">
    <text evidence="4">Belongs to the glycosyltransferase 13 family.</text>
</comment>
<keyword evidence="8" id="KW-0479">Metal-binding</keyword>
<accession>A0A9P1CDM7</accession>
<dbReference type="InterPro" id="IPR004139">
    <property type="entry name" value="Glyco_trans_13"/>
</dbReference>
<evidence type="ECO:0000256" key="3">
    <source>
        <dbReference type="ARBA" id="ARBA00004922"/>
    </source>
</evidence>
<comment type="catalytic activity">
    <reaction evidence="16">
        <text>N(4)-(alpha-D-Man-(1-&gt;3)-[alpha-D-Man-(1-&gt;3)-[alpha-D-Man-(1-&gt;6)]-alpha-D-Man-(1-&gt;6)]-beta-D-Man-(1-&gt;4)-beta-D-GlcNAc-(1-&gt;4)-beta-D-GlcNAc)-L-asparaginyl-[protein] (N-glucan mannose isomer 5A1,2) + UDP-N-acetyl-alpha-D-glucosamine = N(4)-{beta-D-GlcNAc-(1-&gt;2)-alpha-D-Man-(1-&gt;3)-[alpha-D-Man-(1-&gt;3)-[alpha-D-Man-(1-&gt;6)]-alpha-D-Man-(1-&gt;6)]-beta-D-Man-(1-&gt;4)-beta-D-GlcNAc-(1-&gt;4)-beta-D-GlcNAc}-L-asparaginyl-[protein] + UDP + H(+)</text>
        <dbReference type="Rhea" id="RHEA:11456"/>
        <dbReference type="Rhea" id="RHEA-COMP:14367"/>
        <dbReference type="Rhea" id="RHEA-COMP:14368"/>
        <dbReference type="ChEBI" id="CHEBI:15378"/>
        <dbReference type="ChEBI" id="CHEBI:57705"/>
        <dbReference type="ChEBI" id="CHEBI:58223"/>
        <dbReference type="ChEBI" id="CHEBI:59087"/>
        <dbReference type="ChEBI" id="CHEBI:60625"/>
        <dbReference type="EC" id="2.4.1.101"/>
    </reaction>
</comment>